<dbReference type="Proteomes" id="UP000781958">
    <property type="component" value="Unassembled WGS sequence"/>
</dbReference>
<dbReference type="Pfam" id="PF01695">
    <property type="entry name" value="IstB_IS21"/>
    <property type="match status" value="1"/>
</dbReference>
<reference evidence="2 3" key="1">
    <citation type="submission" date="2021-03" db="EMBL/GenBank/DDBJ databases">
        <title>Genomic Encyclopedia of Type Strains, Phase III (KMG-III): the genomes of soil and plant-associated and newly described type strains.</title>
        <authorList>
            <person name="Whitman W."/>
        </authorList>
    </citation>
    <scope>NUCLEOTIDE SEQUENCE [LARGE SCALE GENOMIC DNA]</scope>
    <source>
        <strain evidence="2 3">IMMIB AFH-6</strain>
    </source>
</reference>
<organism evidence="2 3">
    <name type="scientific">Azospirillum rugosum</name>
    <dbReference type="NCBI Taxonomy" id="416170"/>
    <lineage>
        <taxon>Bacteria</taxon>
        <taxon>Pseudomonadati</taxon>
        <taxon>Pseudomonadota</taxon>
        <taxon>Alphaproteobacteria</taxon>
        <taxon>Rhodospirillales</taxon>
        <taxon>Azospirillaceae</taxon>
        <taxon>Azospirillum</taxon>
    </lineage>
</organism>
<dbReference type="Gene3D" id="3.40.50.300">
    <property type="entry name" value="P-loop containing nucleotide triphosphate hydrolases"/>
    <property type="match status" value="1"/>
</dbReference>
<name>A0ABS4ST03_9PROT</name>
<evidence type="ECO:0000313" key="3">
    <source>
        <dbReference type="Proteomes" id="UP000781958"/>
    </source>
</evidence>
<protein>
    <submittedName>
        <fullName evidence="2">DNA replication protein DnaC</fullName>
    </submittedName>
</protein>
<accession>A0ABS4ST03</accession>
<dbReference type="InterPro" id="IPR027417">
    <property type="entry name" value="P-loop_NTPase"/>
</dbReference>
<proteinExistence type="predicted"/>
<keyword evidence="3" id="KW-1185">Reference proteome</keyword>
<feature type="domain" description="IstB-like ATP-binding" evidence="1">
    <location>
        <begin position="1"/>
        <end position="50"/>
    </location>
</feature>
<gene>
    <name evidence="2" type="ORF">J2851_005383</name>
</gene>
<dbReference type="InterPro" id="IPR002611">
    <property type="entry name" value="IstB_ATP-bd"/>
</dbReference>
<comment type="caution">
    <text evidence="2">The sequence shown here is derived from an EMBL/GenBank/DDBJ whole genome shotgun (WGS) entry which is preliminary data.</text>
</comment>
<sequence length="50" mass="5742">MLITTNLSFSEWPTVFGGDAKMTTALLDRLTHHCDILETGNESWRFKNRS</sequence>
<dbReference type="EMBL" id="JAGINP010000023">
    <property type="protein sequence ID" value="MBP2295572.1"/>
    <property type="molecule type" value="Genomic_DNA"/>
</dbReference>
<evidence type="ECO:0000259" key="1">
    <source>
        <dbReference type="Pfam" id="PF01695"/>
    </source>
</evidence>
<evidence type="ECO:0000313" key="2">
    <source>
        <dbReference type="EMBL" id="MBP2295572.1"/>
    </source>
</evidence>